<dbReference type="SUPFAM" id="SSF56219">
    <property type="entry name" value="DNase I-like"/>
    <property type="match status" value="1"/>
</dbReference>
<dbReference type="InterPro" id="IPR036691">
    <property type="entry name" value="Endo/exonu/phosph_ase_sf"/>
</dbReference>
<dbReference type="EMBL" id="JBJUIK010000012">
    <property type="protein sequence ID" value="KAL3509976.1"/>
    <property type="molecule type" value="Genomic_DNA"/>
</dbReference>
<evidence type="ECO:0000313" key="1">
    <source>
        <dbReference type="EMBL" id="KAL3509976.1"/>
    </source>
</evidence>
<protein>
    <submittedName>
        <fullName evidence="1">Uncharacterized protein</fullName>
    </submittedName>
</protein>
<accession>A0ABD2YRH3</accession>
<dbReference type="AlphaFoldDB" id="A0ABD2YRH3"/>
<name>A0ABD2YRH3_9GENT</name>
<proteinExistence type="predicted"/>
<keyword evidence="2" id="KW-1185">Reference proteome</keyword>
<dbReference type="Proteomes" id="UP001630127">
    <property type="component" value="Unassembled WGS sequence"/>
</dbReference>
<dbReference type="PANTHER" id="PTHR33710:SF13">
    <property type="entry name" value="ENDONUCLEASE_EXONUCLEASE_PHOSPHATASE FAMILY PROTEIN"/>
    <property type="match status" value="1"/>
</dbReference>
<reference evidence="1 2" key="1">
    <citation type="submission" date="2024-11" db="EMBL/GenBank/DDBJ databases">
        <title>A near-complete genome assembly of Cinchona calisaya.</title>
        <authorList>
            <person name="Lian D.C."/>
            <person name="Zhao X.W."/>
            <person name="Wei L."/>
        </authorList>
    </citation>
    <scope>NUCLEOTIDE SEQUENCE [LARGE SCALE GENOMIC DNA]</scope>
    <source>
        <tissue evidence="1">Nenye</tissue>
    </source>
</reference>
<evidence type="ECO:0000313" key="2">
    <source>
        <dbReference type="Proteomes" id="UP001630127"/>
    </source>
</evidence>
<gene>
    <name evidence="1" type="ORF">ACH5RR_029377</name>
</gene>
<organism evidence="1 2">
    <name type="scientific">Cinchona calisaya</name>
    <dbReference type="NCBI Taxonomy" id="153742"/>
    <lineage>
        <taxon>Eukaryota</taxon>
        <taxon>Viridiplantae</taxon>
        <taxon>Streptophyta</taxon>
        <taxon>Embryophyta</taxon>
        <taxon>Tracheophyta</taxon>
        <taxon>Spermatophyta</taxon>
        <taxon>Magnoliopsida</taxon>
        <taxon>eudicotyledons</taxon>
        <taxon>Gunneridae</taxon>
        <taxon>Pentapetalae</taxon>
        <taxon>asterids</taxon>
        <taxon>lamiids</taxon>
        <taxon>Gentianales</taxon>
        <taxon>Rubiaceae</taxon>
        <taxon>Cinchonoideae</taxon>
        <taxon>Cinchoneae</taxon>
        <taxon>Cinchona</taxon>
    </lineage>
</organism>
<dbReference type="PANTHER" id="PTHR33710">
    <property type="entry name" value="BNAC02G09200D PROTEIN"/>
    <property type="match status" value="1"/>
</dbReference>
<sequence>MQSQDRLELWATLFHLSSTWDEPWICGRDFNLFEYSGTSHQNQLGIDDFNTAIQSCDLQVLSFTGNLYTWEGARNGRMVFKHMDHFLVNCSWMDLFSTSYVTHLNRTWSDHSPILLGIGMEDGHIPKCFSFQQMWLDYPTFLAEVRCSWSLPVNCMGIRALYEKLKRLKMHLREWNRHPLVIYLMAVENLRGGWATSTILQSESITGGSTRSSFIKGTIIPVA</sequence>
<comment type="caution">
    <text evidence="1">The sequence shown here is derived from an EMBL/GenBank/DDBJ whole genome shotgun (WGS) entry which is preliminary data.</text>
</comment>
<dbReference type="Gene3D" id="3.60.10.10">
    <property type="entry name" value="Endonuclease/exonuclease/phosphatase"/>
    <property type="match status" value="1"/>
</dbReference>